<dbReference type="InterPro" id="IPR027417">
    <property type="entry name" value="P-loop_NTPase"/>
</dbReference>
<dbReference type="AlphaFoldDB" id="A0A7K1J254"/>
<organism evidence="1 2">
    <name type="scientific">Bifidobacterium canis</name>
    <dbReference type="NCBI Taxonomy" id="2610880"/>
    <lineage>
        <taxon>Bacteria</taxon>
        <taxon>Bacillati</taxon>
        <taxon>Actinomycetota</taxon>
        <taxon>Actinomycetes</taxon>
        <taxon>Bifidobacteriales</taxon>
        <taxon>Bifidobacteriaceae</taxon>
        <taxon>Bifidobacterium</taxon>
    </lineage>
</organism>
<comment type="caution">
    <text evidence="1">The sequence shown here is derived from an EMBL/GenBank/DDBJ whole genome shotgun (WGS) entry which is preliminary data.</text>
</comment>
<dbReference type="EMBL" id="WNLP01000001">
    <property type="protein sequence ID" value="MUH58724.1"/>
    <property type="molecule type" value="Genomic_DNA"/>
</dbReference>
<proteinExistence type="predicted"/>
<protein>
    <submittedName>
        <fullName evidence="1">ABC transporter ATP-binding protein</fullName>
    </submittedName>
</protein>
<dbReference type="SUPFAM" id="SSF52540">
    <property type="entry name" value="P-loop containing nucleoside triphosphate hydrolases"/>
    <property type="match status" value="1"/>
</dbReference>
<sequence>MSEQNISNANIIELRDICVTFHEKDRTVNAVKHVNVSVREGEIFGIVGFSGAANPRSCARSTCSNAPRPVR</sequence>
<keyword evidence="1" id="KW-0067">ATP-binding</keyword>
<dbReference type="Gene3D" id="3.40.50.300">
    <property type="entry name" value="P-loop containing nucleotide triphosphate hydrolases"/>
    <property type="match status" value="1"/>
</dbReference>
<name>A0A7K1J254_9BIFI</name>
<evidence type="ECO:0000313" key="1">
    <source>
        <dbReference type="EMBL" id="MUH58724.1"/>
    </source>
</evidence>
<gene>
    <name evidence="1" type="ORF">GSD1FS_0006</name>
</gene>
<keyword evidence="1" id="KW-0547">Nucleotide-binding</keyword>
<keyword evidence="2" id="KW-1185">Reference proteome</keyword>
<accession>A0A7K1J254</accession>
<dbReference type="GO" id="GO:0005524">
    <property type="term" value="F:ATP binding"/>
    <property type="evidence" value="ECO:0007669"/>
    <property type="project" value="UniProtKB-KW"/>
</dbReference>
<reference evidence="1 2" key="1">
    <citation type="submission" date="2019-09" db="EMBL/GenBank/DDBJ databases">
        <title>Bifidobacterium canis sp. nov., isolated from the digestive tract of German Shepherd dog puppy.</title>
        <authorList>
            <person name="Bunesova V."/>
        </authorList>
    </citation>
    <scope>NUCLEOTIDE SEQUENCE [LARGE SCALE GENOMIC DNA]</scope>
    <source>
        <strain evidence="1 2">GSD1FS</strain>
    </source>
</reference>
<evidence type="ECO:0000313" key="2">
    <source>
        <dbReference type="Proteomes" id="UP000487882"/>
    </source>
</evidence>
<dbReference type="Proteomes" id="UP000487882">
    <property type="component" value="Unassembled WGS sequence"/>
</dbReference>